<name>A0ABT9I8A6_9ACTN</name>
<protein>
    <recommendedName>
        <fullName evidence="4">EfeO-type cupredoxin-like domain-containing protein</fullName>
    </recommendedName>
</protein>
<evidence type="ECO:0000313" key="2">
    <source>
        <dbReference type="EMBL" id="MDP5181800.1"/>
    </source>
</evidence>
<dbReference type="Proteomes" id="UP001233673">
    <property type="component" value="Unassembled WGS sequence"/>
</dbReference>
<dbReference type="InterPro" id="IPR008972">
    <property type="entry name" value="Cupredoxin"/>
</dbReference>
<proteinExistence type="predicted"/>
<dbReference type="RefSeq" id="WP_305998506.1">
    <property type="nucleotide sequence ID" value="NZ_JASNFN010000002.1"/>
</dbReference>
<keyword evidence="1" id="KW-0732">Signal</keyword>
<dbReference type="SUPFAM" id="SSF49503">
    <property type="entry name" value="Cupredoxins"/>
    <property type="match status" value="1"/>
</dbReference>
<feature type="signal peptide" evidence="1">
    <location>
        <begin position="1"/>
        <end position="26"/>
    </location>
</feature>
<evidence type="ECO:0000256" key="1">
    <source>
        <dbReference type="SAM" id="SignalP"/>
    </source>
</evidence>
<gene>
    <name evidence="2" type="ORF">QOZ88_04055</name>
</gene>
<accession>A0ABT9I8A6</accession>
<sequence length="129" mass="12951">MRRAAAAVLPLLTAPALLTGCGASGAAPVPDGPPVDELRIGMQEYRYQLSAGTLLPGAVDVVVTNAGSSAHDVVLVQGGTTLWASDLLGPGERQTVEVEVAPGEPVLLECTVGGHSAAGMHTTLEVAEG</sequence>
<reference evidence="3" key="1">
    <citation type="submission" date="2023-05" db="EMBL/GenBank/DDBJ databases">
        <title>Draft genome of Pseudofrankia sp. BMG5.37.</title>
        <authorList>
            <person name="Gtari M."/>
            <person name="Ghodhbane F."/>
            <person name="Sbissi I."/>
        </authorList>
    </citation>
    <scope>NUCLEOTIDE SEQUENCE [LARGE SCALE GENOMIC DNA]</scope>
    <source>
        <strain evidence="3">BMG 814</strain>
    </source>
</reference>
<feature type="chain" id="PRO_5047217953" description="EfeO-type cupredoxin-like domain-containing protein" evidence="1">
    <location>
        <begin position="27"/>
        <end position="129"/>
    </location>
</feature>
<organism evidence="2 3">
    <name type="scientific">Blastococcus carthaginiensis</name>
    <dbReference type="NCBI Taxonomy" id="3050034"/>
    <lineage>
        <taxon>Bacteria</taxon>
        <taxon>Bacillati</taxon>
        <taxon>Actinomycetota</taxon>
        <taxon>Actinomycetes</taxon>
        <taxon>Geodermatophilales</taxon>
        <taxon>Geodermatophilaceae</taxon>
        <taxon>Blastococcus</taxon>
    </lineage>
</organism>
<dbReference type="PROSITE" id="PS51257">
    <property type="entry name" value="PROKAR_LIPOPROTEIN"/>
    <property type="match status" value="1"/>
</dbReference>
<comment type="caution">
    <text evidence="2">The sequence shown here is derived from an EMBL/GenBank/DDBJ whole genome shotgun (WGS) entry which is preliminary data.</text>
</comment>
<dbReference type="EMBL" id="JASNFN010000002">
    <property type="protein sequence ID" value="MDP5181800.1"/>
    <property type="molecule type" value="Genomic_DNA"/>
</dbReference>
<evidence type="ECO:0000313" key="3">
    <source>
        <dbReference type="Proteomes" id="UP001233673"/>
    </source>
</evidence>
<dbReference type="Gene3D" id="2.60.40.420">
    <property type="entry name" value="Cupredoxins - blue copper proteins"/>
    <property type="match status" value="1"/>
</dbReference>
<keyword evidence="3" id="KW-1185">Reference proteome</keyword>
<evidence type="ECO:0008006" key="4">
    <source>
        <dbReference type="Google" id="ProtNLM"/>
    </source>
</evidence>